<dbReference type="STRING" id="882083.SacmaDRAFT_4015"/>
<dbReference type="GO" id="GO:0005524">
    <property type="term" value="F:ATP binding"/>
    <property type="evidence" value="ECO:0007669"/>
    <property type="project" value="UniProtKB-UniRule"/>
</dbReference>
<dbReference type="InterPro" id="IPR008965">
    <property type="entry name" value="CBM2/CBM3_carb-bd_dom_sf"/>
</dbReference>
<dbReference type="SMART" id="SM00220">
    <property type="entry name" value="S_TKc"/>
    <property type="match status" value="1"/>
</dbReference>
<dbReference type="PANTHER" id="PTHR43289">
    <property type="entry name" value="MITOGEN-ACTIVATED PROTEIN KINASE KINASE KINASE 20-RELATED"/>
    <property type="match status" value="1"/>
</dbReference>
<dbReference type="PANTHER" id="PTHR43289:SF6">
    <property type="entry name" value="SERINE_THREONINE-PROTEIN KINASE NEKL-3"/>
    <property type="match status" value="1"/>
</dbReference>
<dbReference type="Pfam" id="PF00069">
    <property type="entry name" value="Pkinase"/>
    <property type="match status" value="1"/>
</dbReference>
<dbReference type="SUPFAM" id="SSF56112">
    <property type="entry name" value="Protein kinase-like (PK-like)"/>
    <property type="match status" value="1"/>
</dbReference>
<dbReference type="Gene3D" id="2.60.40.290">
    <property type="match status" value="1"/>
</dbReference>
<dbReference type="PROSITE" id="PS50011">
    <property type="entry name" value="PROTEIN_KINASE_DOM"/>
    <property type="match status" value="1"/>
</dbReference>
<dbReference type="SUPFAM" id="SSF49384">
    <property type="entry name" value="Carbohydrate-binding domain"/>
    <property type="match status" value="1"/>
</dbReference>
<keyword evidence="5 10" id="KW-0418">Kinase</keyword>
<sequence length="443" mass="46114">MTDEGVLIAGRYRLQARIGQGGMGIVWRATDEQLGRAVAIKQMSLHPGSEEALTEQAVQRATREARVAARLRHPHAVTVYDVVRHDGKPCLVMEFLSSRSLAAVLAEQGRLPASSVALIAKQIAGALAAAHEEGIVHRDVKPGNILITAEDTAKIVDFGVSRATGEATVTDAGTIVGTPAFLAPEVARGSHATVASDVFSLGATMYAALEGHSPFGETDATIALLARVARGRITPPETTGPVADVVSAMLRNDPAERPSMRQVHEAFVALVEGRTPVLPPPGPRTLVLPARRPRKGAAVAASAGVCLVAVGVVIGMSLAGSGAVPEAASPPNSATVTTTVSDHGCTASYRVTNTWPGGYQAEVTVGGERGRRLVGWSVTWRLPEGYTIDDVWNGVLARSGQHVTVSGADWNAVVPSGESTAFGFVGAAAGEQPLEPRLTCRTP</sequence>
<protein>
    <recommendedName>
        <fullName evidence="1">non-specific serine/threonine protein kinase</fullName>
        <ecNumber evidence="1">2.7.11.1</ecNumber>
    </recommendedName>
</protein>
<evidence type="ECO:0000256" key="5">
    <source>
        <dbReference type="ARBA" id="ARBA00022777"/>
    </source>
</evidence>
<dbReference type="EC" id="2.7.11.1" evidence="1"/>
<feature type="domain" description="Protein kinase" evidence="8">
    <location>
        <begin position="12"/>
        <end position="267"/>
    </location>
</feature>
<dbReference type="HOGENOM" id="CLU_000288_63_44_11"/>
<dbReference type="InterPro" id="IPR012291">
    <property type="entry name" value="CBM2_carb-bd_dom_sf"/>
</dbReference>
<evidence type="ECO:0000256" key="2">
    <source>
        <dbReference type="ARBA" id="ARBA00022527"/>
    </source>
</evidence>
<evidence type="ECO:0000256" key="6">
    <source>
        <dbReference type="ARBA" id="ARBA00022840"/>
    </source>
</evidence>
<gene>
    <name evidence="10" type="ORF">SacmaDRAFT_4015</name>
</gene>
<feature type="binding site" evidence="7">
    <location>
        <position position="41"/>
    </location>
    <ligand>
        <name>ATP</name>
        <dbReference type="ChEBI" id="CHEBI:30616"/>
    </ligand>
</feature>
<keyword evidence="4 7" id="KW-0547">Nucleotide-binding</keyword>
<name>H5X3Z3_9PSEU</name>
<evidence type="ECO:0000256" key="1">
    <source>
        <dbReference type="ARBA" id="ARBA00012513"/>
    </source>
</evidence>
<dbReference type="CDD" id="cd14014">
    <property type="entry name" value="STKc_PknB_like"/>
    <property type="match status" value="1"/>
</dbReference>
<evidence type="ECO:0000256" key="7">
    <source>
        <dbReference type="PROSITE-ProRule" id="PRU10141"/>
    </source>
</evidence>
<keyword evidence="11" id="KW-1185">Reference proteome</keyword>
<dbReference type="InterPro" id="IPR000719">
    <property type="entry name" value="Prot_kinase_dom"/>
</dbReference>
<dbReference type="GO" id="GO:0004674">
    <property type="term" value="F:protein serine/threonine kinase activity"/>
    <property type="evidence" value="ECO:0007669"/>
    <property type="project" value="UniProtKB-KW"/>
</dbReference>
<dbReference type="PROSITE" id="PS00107">
    <property type="entry name" value="PROTEIN_KINASE_ATP"/>
    <property type="match status" value="1"/>
</dbReference>
<dbReference type="PROSITE" id="PS51173">
    <property type="entry name" value="CBM2"/>
    <property type="match status" value="1"/>
</dbReference>
<proteinExistence type="predicted"/>
<reference evidence="10 11" key="1">
    <citation type="journal article" date="2012" name="Stand. Genomic Sci.">
        <title>Genome sequence of the ocean sediment bacterium Saccharomonospora marina type strain (XMU15(T)).</title>
        <authorList>
            <person name="Klenk H.P."/>
            <person name="Lu M."/>
            <person name="Lucas S."/>
            <person name="Lapidus A."/>
            <person name="Copeland A."/>
            <person name="Pitluck S."/>
            <person name="Goodwin L.A."/>
            <person name="Han C."/>
            <person name="Tapia R."/>
            <person name="Brambilla E.M."/>
            <person name="Potter G."/>
            <person name="Land M."/>
            <person name="Ivanova N."/>
            <person name="Rohde M."/>
            <person name="Goker M."/>
            <person name="Detter J.C."/>
            <person name="Li W.J."/>
            <person name="Kyrpides N.C."/>
            <person name="Woyke T."/>
        </authorList>
    </citation>
    <scope>NUCLEOTIDE SEQUENCE [LARGE SCALE GENOMIC DNA]</scope>
    <source>
        <strain evidence="10 11">XMU15</strain>
    </source>
</reference>
<organism evidence="10 11">
    <name type="scientific">Saccharomonospora marina XMU15</name>
    <dbReference type="NCBI Taxonomy" id="882083"/>
    <lineage>
        <taxon>Bacteria</taxon>
        <taxon>Bacillati</taxon>
        <taxon>Actinomycetota</taxon>
        <taxon>Actinomycetes</taxon>
        <taxon>Pseudonocardiales</taxon>
        <taxon>Pseudonocardiaceae</taxon>
        <taxon>Saccharomonospora</taxon>
    </lineage>
</organism>
<keyword evidence="2 10" id="KW-0723">Serine/threonine-protein kinase</keyword>
<keyword evidence="3" id="KW-0808">Transferase</keyword>
<dbReference type="GO" id="GO:0030247">
    <property type="term" value="F:polysaccharide binding"/>
    <property type="evidence" value="ECO:0007669"/>
    <property type="project" value="UniProtKB-UniRule"/>
</dbReference>
<dbReference type="InterPro" id="IPR011009">
    <property type="entry name" value="Kinase-like_dom_sf"/>
</dbReference>
<dbReference type="Pfam" id="PF00553">
    <property type="entry name" value="CBM_2"/>
    <property type="match status" value="1"/>
</dbReference>
<dbReference type="eggNOG" id="COG0515">
    <property type="taxonomic scope" value="Bacteria"/>
</dbReference>
<dbReference type="OrthoDB" id="9762169at2"/>
<dbReference type="GO" id="GO:0004553">
    <property type="term" value="F:hydrolase activity, hydrolyzing O-glycosyl compounds"/>
    <property type="evidence" value="ECO:0007669"/>
    <property type="project" value="InterPro"/>
</dbReference>
<evidence type="ECO:0000313" key="11">
    <source>
        <dbReference type="Proteomes" id="UP000004926"/>
    </source>
</evidence>
<dbReference type="Proteomes" id="UP000004926">
    <property type="component" value="Chromosome"/>
</dbReference>
<dbReference type="Gene3D" id="3.30.200.20">
    <property type="entry name" value="Phosphorylase Kinase, domain 1"/>
    <property type="match status" value="1"/>
</dbReference>
<dbReference type="GO" id="GO:0005975">
    <property type="term" value="P:carbohydrate metabolic process"/>
    <property type="evidence" value="ECO:0007669"/>
    <property type="project" value="InterPro"/>
</dbReference>
<dbReference type="PROSITE" id="PS00108">
    <property type="entry name" value="PROTEIN_KINASE_ST"/>
    <property type="match status" value="1"/>
</dbReference>
<evidence type="ECO:0000259" key="9">
    <source>
        <dbReference type="PROSITE" id="PS51173"/>
    </source>
</evidence>
<dbReference type="Gene3D" id="1.10.510.10">
    <property type="entry name" value="Transferase(Phosphotransferase) domain 1"/>
    <property type="match status" value="1"/>
</dbReference>
<dbReference type="RefSeq" id="WP_009155589.1">
    <property type="nucleotide sequence ID" value="NZ_CM001439.1"/>
</dbReference>
<accession>H5X3Z3</accession>
<dbReference type="InterPro" id="IPR008271">
    <property type="entry name" value="Ser/Thr_kinase_AS"/>
</dbReference>
<keyword evidence="6 7" id="KW-0067">ATP-binding</keyword>
<dbReference type="InterPro" id="IPR001919">
    <property type="entry name" value="CBD2"/>
</dbReference>
<evidence type="ECO:0000313" key="10">
    <source>
        <dbReference type="EMBL" id="EHR52211.1"/>
    </source>
</evidence>
<dbReference type="EMBL" id="CM001439">
    <property type="protein sequence ID" value="EHR52211.1"/>
    <property type="molecule type" value="Genomic_DNA"/>
</dbReference>
<feature type="domain" description="CBM2" evidence="9">
    <location>
        <begin position="338"/>
        <end position="443"/>
    </location>
</feature>
<evidence type="ECO:0000256" key="3">
    <source>
        <dbReference type="ARBA" id="ARBA00022679"/>
    </source>
</evidence>
<dbReference type="AlphaFoldDB" id="H5X3Z3"/>
<dbReference type="SMART" id="SM00637">
    <property type="entry name" value="CBD_II"/>
    <property type="match status" value="1"/>
</dbReference>
<evidence type="ECO:0000256" key="4">
    <source>
        <dbReference type="ARBA" id="ARBA00022741"/>
    </source>
</evidence>
<dbReference type="InterPro" id="IPR017441">
    <property type="entry name" value="Protein_kinase_ATP_BS"/>
</dbReference>
<evidence type="ECO:0000259" key="8">
    <source>
        <dbReference type="PROSITE" id="PS50011"/>
    </source>
</evidence>